<evidence type="ECO:0000313" key="2">
    <source>
        <dbReference type="EMBL" id="CCH57533.1"/>
    </source>
</evidence>
<gene>
    <name evidence="2" type="ORF">BN8_p06714</name>
</gene>
<dbReference type="AlphaFoldDB" id="I2GTT2"/>
<reference evidence="2 3" key="1">
    <citation type="journal article" date="2012" name="J. Bacteriol.">
        <title>Genome Sequence of the Filamentous Bacterium Fibrisoma limi BUZ 3T.</title>
        <authorList>
            <person name="Filippini M."/>
            <person name="Qi W."/>
            <person name="Jaenicke S."/>
            <person name="Goesmann A."/>
            <person name="Smits T.H."/>
            <person name="Bagheri H.C."/>
        </authorList>
    </citation>
    <scope>NUCLEOTIDE SEQUENCE [LARGE SCALE GENOMIC DNA]</scope>
    <source>
        <strain evidence="3">BUZ 3T</strain>
        <plasmid evidence="2 3">pFLIM01</plasmid>
    </source>
</reference>
<proteinExistence type="predicted"/>
<dbReference type="EMBL" id="HE805916">
    <property type="protein sequence ID" value="CCH57533.1"/>
    <property type="molecule type" value="Genomic_DNA"/>
</dbReference>
<keyword evidence="3" id="KW-1185">Reference proteome</keyword>
<evidence type="ECO:0000256" key="1">
    <source>
        <dbReference type="SAM" id="Phobius"/>
    </source>
</evidence>
<keyword evidence="1" id="KW-0812">Transmembrane</keyword>
<dbReference type="Proteomes" id="UP000009309">
    <property type="component" value="Plasmid pFLIM01"/>
</dbReference>
<geneLocation type="plasmid" evidence="2 3">
    <name>pFLIM01</name>
</geneLocation>
<evidence type="ECO:0000313" key="3">
    <source>
        <dbReference type="Proteomes" id="UP000009309"/>
    </source>
</evidence>
<sequence length="106" mass="11892">MQFNAIVFRHSHRLANGQIISHAHPYNLFNKSCPLSPNPHKTHELLLLDAISNAVFLPTFALLLAFLLLVRFMIRPVFIRLKPGIQTIALARPTLRGPPASSSFLN</sequence>
<feature type="transmembrane region" description="Helical" evidence="1">
    <location>
        <begin position="55"/>
        <end position="74"/>
    </location>
</feature>
<protein>
    <submittedName>
        <fullName evidence="2">Uncharacterized protein</fullName>
    </submittedName>
</protein>
<keyword evidence="1" id="KW-1133">Transmembrane helix</keyword>
<organism evidence="2 3">
    <name type="scientific">Fibrisoma limi BUZ 3</name>
    <dbReference type="NCBI Taxonomy" id="1185876"/>
    <lineage>
        <taxon>Bacteria</taxon>
        <taxon>Pseudomonadati</taxon>
        <taxon>Bacteroidota</taxon>
        <taxon>Cytophagia</taxon>
        <taxon>Cytophagales</taxon>
        <taxon>Spirosomataceae</taxon>
        <taxon>Fibrisoma</taxon>
    </lineage>
</organism>
<accession>I2GTT2</accession>
<name>I2GTT2_9BACT</name>
<keyword evidence="2" id="KW-0614">Plasmid</keyword>
<keyword evidence="1" id="KW-0472">Membrane</keyword>